<feature type="region of interest" description="Disordered" evidence="5">
    <location>
        <begin position="875"/>
        <end position="927"/>
    </location>
</feature>
<dbReference type="OrthoDB" id="10255632at2759"/>
<dbReference type="EMBL" id="KB445794">
    <property type="protein sequence ID" value="EMD38775.1"/>
    <property type="molecule type" value="Genomic_DNA"/>
</dbReference>
<dbReference type="GO" id="GO:0051307">
    <property type="term" value="P:meiotic chromosome separation"/>
    <property type="evidence" value="ECO:0007669"/>
    <property type="project" value="TreeGrafter"/>
</dbReference>
<dbReference type="Pfam" id="PF03568">
    <property type="entry name" value="Separin_C"/>
    <property type="match status" value="1"/>
</dbReference>
<dbReference type="GO" id="GO:0006508">
    <property type="term" value="P:proteolysis"/>
    <property type="evidence" value="ECO:0007669"/>
    <property type="project" value="InterPro"/>
</dbReference>
<feature type="compositionally biased region" description="Low complexity" evidence="5">
    <location>
        <begin position="93"/>
        <end position="109"/>
    </location>
</feature>
<dbReference type="InterPro" id="IPR011990">
    <property type="entry name" value="TPR-like_helical_dom_sf"/>
</dbReference>
<proteinExistence type="predicted"/>
<dbReference type="GO" id="GO:0072686">
    <property type="term" value="C:mitotic spindle"/>
    <property type="evidence" value="ECO:0007669"/>
    <property type="project" value="TreeGrafter"/>
</dbReference>
<feature type="compositionally biased region" description="Basic and acidic residues" evidence="5">
    <location>
        <begin position="1155"/>
        <end position="1179"/>
    </location>
</feature>
<evidence type="ECO:0000256" key="5">
    <source>
        <dbReference type="SAM" id="MobiDB-lite"/>
    </source>
</evidence>
<feature type="compositionally biased region" description="Basic residues" evidence="5">
    <location>
        <begin position="905"/>
        <end position="918"/>
    </location>
</feature>
<feature type="compositionally biased region" description="Low complexity" evidence="5">
    <location>
        <begin position="12"/>
        <end position="29"/>
    </location>
</feature>
<protein>
    <recommendedName>
        <fullName evidence="2">separase</fullName>
        <ecNumber evidence="2">3.4.22.49</ecNumber>
    </recommendedName>
</protein>
<reference evidence="7 8" key="1">
    <citation type="journal article" date="2012" name="Proc. Natl. Acad. Sci. U.S.A.">
        <title>Comparative genomics of Ceriporiopsis subvermispora and Phanerochaete chrysosporium provide insight into selective ligninolysis.</title>
        <authorList>
            <person name="Fernandez-Fueyo E."/>
            <person name="Ruiz-Duenas F.J."/>
            <person name="Ferreira P."/>
            <person name="Floudas D."/>
            <person name="Hibbett D.S."/>
            <person name="Canessa P."/>
            <person name="Larrondo L.F."/>
            <person name="James T.Y."/>
            <person name="Seelenfreund D."/>
            <person name="Lobos S."/>
            <person name="Polanco R."/>
            <person name="Tello M."/>
            <person name="Honda Y."/>
            <person name="Watanabe T."/>
            <person name="Watanabe T."/>
            <person name="Ryu J.S."/>
            <person name="Kubicek C.P."/>
            <person name="Schmoll M."/>
            <person name="Gaskell J."/>
            <person name="Hammel K.E."/>
            <person name="St John F.J."/>
            <person name="Vanden Wymelenberg A."/>
            <person name="Sabat G."/>
            <person name="Splinter BonDurant S."/>
            <person name="Syed K."/>
            <person name="Yadav J.S."/>
            <person name="Doddapaneni H."/>
            <person name="Subramanian V."/>
            <person name="Lavin J.L."/>
            <person name="Oguiza J.A."/>
            <person name="Perez G."/>
            <person name="Pisabarro A.G."/>
            <person name="Ramirez L."/>
            <person name="Santoyo F."/>
            <person name="Master E."/>
            <person name="Coutinho P.M."/>
            <person name="Henrissat B."/>
            <person name="Lombard V."/>
            <person name="Magnuson J.K."/>
            <person name="Kuees U."/>
            <person name="Hori C."/>
            <person name="Igarashi K."/>
            <person name="Samejima M."/>
            <person name="Held B.W."/>
            <person name="Barry K.W."/>
            <person name="LaButti K.M."/>
            <person name="Lapidus A."/>
            <person name="Lindquist E.A."/>
            <person name="Lucas S.M."/>
            <person name="Riley R."/>
            <person name="Salamov A.A."/>
            <person name="Hoffmeister D."/>
            <person name="Schwenk D."/>
            <person name="Hadar Y."/>
            <person name="Yarden O."/>
            <person name="de Vries R.P."/>
            <person name="Wiebenga A."/>
            <person name="Stenlid J."/>
            <person name="Eastwood D."/>
            <person name="Grigoriev I.V."/>
            <person name="Berka R.M."/>
            <person name="Blanchette R.A."/>
            <person name="Kersten P."/>
            <person name="Martinez A.T."/>
            <person name="Vicuna R."/>
            <person name="Cullen D."/>
        </authorList>
    </citation>
    <scope>NUCLEOTIDE SEQUENCE [LARGE SCALE GENOMIC DNA]</scope>
    <source>
        <strain evidence="7 8">B</strain>
    </source>
</reference>
<sequence>MPTAAAKPRQATTRTSRTTTRTKTQSGSTDALASQLATKLHVSDMPKDTKGKRRVTNKPSPLSAEQRRTDAMLAVNAASKSLSSFVQSRWKAGSGTKSSKSSRQDASAADLARAARDGLRQLRELTRGDVDIERAASSVVGKLVTLEMYDAADELAADMRPALVTLCCADTLNMEEKDLRASLPFPPPDAPLNNTILNLVATFLLHSLTILTQTASNLTAFAVSLFDTPTLISWASHLQQLSSKQHDTLFTRAYTVLVTCASGPSLTPMTALRLRRYALLCLVHTRPTVIIPDTFWNQAYKFTASLLSKETAEQGAELAREVLAAFDELNHASASRQDAAEFASGIGYVGFCEFCMSVAKQLRDLGALNRIAEAMRGASPSPASSSSGAPGNTPEQLIRQATTIYAGLTQTALLLDQWTETPDDPTTRVQEAVAAIAKCRMYFDTYDNAEQKRVADKVTRAFEKLRRVSVKVVDSDLDKTSRVSNGAREASRLILQNAAQILEDVVRESNILSADTLTPALDSLFVLSRQTLVIARPDTYFSAYDYLARASSLVMNLSLAQEDPETIASRANYVRCVSGAFHNLAGTLYQAGRFDHAVRFMEQGCELGRKALSMYRSASGAEDADGVWKQLEEQLHRRWEILGVCQSKTGDRKLAYEAFLECVKTYPFAQPAFVQAIRRSFASSAFRASTPLKQISVLIDRVTYMGACELFRDHFELSAESWFKGKTGLANSDMQAWKCVAGAILERQMEGLSSSRWKPAIRALVQTLLKDSLDVYLSSERPIRRTRMLLNSLELAYFDGSDSHDPPTQIAEEIQSLLGQEDLGYDAELAPFRAQYLAAAHLWLALHMHRSGVSEQAQTVAHAKEACRTLRSMLASAPRQSLKKSPSPKVAKPTKRAQTAATRTVVKRKTAPRGKGSKAVHEEAAVTPKPRAALEAVSLNVPTTPPKSDTASQSHPLVFDDFPKLFELLQMTAQMIGLLGDILAKVSLLHVTRRLSERHAGATSNEYITASMNLAQEYVRLGRAEKAAHIFGQTLVTIKESDALPELRVLSLLRYAEALANAGNVHKSAEVYCEALAACRYIPDEEKGMPTAQRVKLRAETLERAAVASMAYSAMEYAKGDLTNSLNGLLQSLRLWNRATDTLARLNPPVAIAKPHADDNPFDVSEPKSLKSASDDSSKSVEQTGPKRTYQHKASRDGLELRVAEGLLETLFLLAQTYSIQGSAREAEYFAQQAHDLAESLHAPSMVGHALARSCEILLRLGRLEEGHDSLLRASDLIGTGSGPQEAEIRRLRGYYNQLGSNHDHAQQHYREATAILDDLTQALAALEGTGAGPRMSLGFSPRSPRTQLGGDALLPALFAKVLREYVCLLQEAGEDYHIWVERFATLPTNVEAKAQEVALIARLTLRDVYARFKGDMFLSSLTDSTLTIPIGMSGAKATPLSPAAQDALGALLAAEKLFWSDFTATSSRGSVIDARDAAILLTSVKALQTSLGKSSTETSAFVARLLDLATSLTLRRELLETLQHKFPDWQNLDDLRWPSVNGSSTVVPLTRKLAKLNLRFDSDEEADASDEESDMKDFWTTIRKKYQSQSLDLAVLTAPRSTSLPAHWTVVNISITEDKNTMFISRQRHNSQPLVFCLPLKGRRENVEDEQHLTFDDALEELKEIIRLSDEGTRQAANVHKDDRKARAAWWTDRRALDQRMRELLENIEFCWLGAFKTILGPPRAIPTADLTTLRSRISDIFERNLHTKDRKQKARVKLDDALLDCISALNVSCRDEELEDLVYFILDLYQFHGVPIATAEVDIDHVVVDMRTALEEHTARLKASPGANKQNPDEHVFLVLDKNVQGIPWESIPIMRGRSVSRIPSLDFLEDRIELARRQRQESAAESPIDRISVDPRKTWYLLNPSGDLKGTEGRFSTWLREMHPVGWDGVVGRAPSEQQLVNALSRNELVIYFGHGGAEQYVRSHKIRHLPRCAATMLWGCSSGALKEMGDYDRVGTPYNYMLAGCPTLVANLWDVTDRDIDTFSQSVFDDLHLTPAGVQAWKDGEADKTSVVAAVAKARETCKLKYLTGAAPVVYGIPFYL</sequence>
<dbReference type="GO" id="GO:0005737">
    <property type="term" value="C:cytoplasm"/>
    <property type="evidence" value="ECO:0007669"/>
    <property type="project" value="TreeGrafter"/>
</dbReference>
<dbReference type="PANTHER" id="PTHR12792:SF0">
    <property type="entry name" value="SEPARIN"/>
    <property type="match status" value="1"/>
</dbReference>
<dbReference type="SMART" id="SM00028">
    <property type="entry name" value="TPR"/>
    <property type="match status" value="5"/>
</dbReference>
<dbReference type="SUPFAM" id="SSF48452">
    <property type="entry name" value="TPR-like"/>
    <property type="match status" value="2"/>
</dbReference>
<dbReference type="STRING" id="914234.M2R2K9"/>
<dbReference type="GO" id="GO:0005634">
    <property type="term" value="C:nucleus"/>
    <property type="evidence" value="ECO:0007669"/>
    <property type="project" value="InterPro"/>
</dbReference>
<feature type="region of interest" description="Disordered" evidence="5">
    <location>
        <begin position="1152"/>
        <end position="1195"/>
    </location>
</feature>
<dbReference type="PANTHER" id="PTHR12792">
    <property type="entry name" value="EXTRA SPINDLE POLES 1-RELATED"/>
    <property type="match status" value="1"/>
</dbReference>
<dbReference type="InterPro" id="IPR030397">
    <property type="entry name" value="SEPARIN_core_dom"/>
</dbReference>
<dbReference type="Gene3D" id="1.25.40.10">
    <property type="entry name" value="Tetratricopeptide repeat domain"/>
    <property type="match status" value="1"/>
</dbReference>
<evidence type="ECO:0000256" key="3">
    <source>
        <dbReference type="ARBA" id="ARBA00022801"/>
    </source>
</evidence>
<dbReference type="GO" id="GO:0004197">
    <property type="term" value="F:cysteine-type endopeptidase activity"/>
    <property type="evidence" value="ECO:0007669"/>
    <property type="project" value="InterPro"/>
</dbReference>
<organism evidence="7 8">
    <name type="scientific">Ceriporiopsis subvermispora (strain B)</name>
    <name type="common">White-rot fungus</name>
    <name type="synonym">Gelatoporia subvermispora</name>
    <dbReference type="NCBI Taxonomy" id="914234"/>
    <lineage>
        <taxon>Eukaryota</taxon>
        <taxon>Fungi</taxon>
        <taxon>Dikarya</taxon>
        <taxon>Basidiomycota</taxon>
        <taxon>Agaricomycotina</taxon>
        <taxon>Agaricomycetes</taxon>
        <taxon>Polyporales</taxon>
        <taxon>Gelatoporiaceae</taxon>
        <taxon>Gelatoporia</taxon>
    </lineage>
</organism>
<feature type="region of interest" description="Disordered" evidence="5">
    <location>
        <begin position="86"/>
        <end position="109"/>
    </location>
</feature>
<dbReference type="Proteomes" id="UP000016930">
    <property type="component" value="Unassembled WGS sequence"/>
</dbReference>
<gene>
    <name evidence="7" type="ORF">CERSUDRAFT_92811</name>
</gene>
<accession>M2R2K9</accession>
<evidence type="ECO:0000313" key="8">
    <source>
        <dbReference type="Proteomes" id="UP000016930"/>
    </source>
</evidence>
<dbReference type="InterPro" id="IPR019734">
    <property type="entry name" value="TPR_rpt"/>
</dbReference>
<keyword evidence="4" id="KW-0159">Chromosome partition</keyword>
<dbReference type="InterPro" id="IPR005314">
    <property type="entry name" value="Peptidase_C50"/>
</dbReference>
<dbReference type="HOGENOM" id="CLU_000777_0_0_1"/>
<evidence type="ECO:0000256" key="4">
    <source>
        <dbReference type="ARBA" id="ARBA00022829"/>
    </source>
</evidence>
<keyword evidence="8" id="KW-1185">Reference proteome</keyword>
<keyword evidence="3" id="KW-0378">Hydrolase</keyword>
<evidence type="ECO:0000256" key="1">
    <source>
        <dbReference type="ARBA" id="ARBA00000451"/>
    </source>
</evidence>
<evidence type="ECO:0000259" key="6">
    <source>
        <dbReference type="PROSITE" id="PS51700"/>
    </source>
</evidence>
<feature type="region of interest" description="Disordered" evidence="5">
    <location>
        <begin position="1"/>
        <end position="67"/>
    </location>
</feature>
<name>M2R2K9_CERS8</name>
<dbReference type="PROSITE" id="PS51700">
    <property type="entry name" value="SEPARIN"/>
    <property type="match status" value="1"/>
</dbReference>
<evidence type="ECO:0000256" key="2">
    <source>
        <dbReference type="ARBA" id="ARBA00012489"/>
    </source>
</evidence>
<dbReference type="EC" id="3.4.22.49" evidence="2"/>
<comment type="catalytic activity">
    <reaction evidence="1">
        <text>All bonds known to be hydrolyzed by this endopeptidase have arginine in P1 and an acidic residue in P4. P6 is often occupied by an acidic residue or by a hydroxy-amino-acid residue, the phosphorylation of which enhances cleavage.</text>
        <dbReference type="EC" id="3.4.22.49"/>
    </reaction>
</comment>
<evidence type="ECO:0000313" key="7">
    <source>
        <dbReference type="EMBL" id="EMD38775.1"/>
    </source>
</evidence>
<feature type="domain" description="Peptidase C50" evidence="6">
    <location>
        <begin position="1898"/>
        <end position="1995"/>
    </location>
</feature>